<dbReference type="Pfam" id="PF14339">
    <property type="entry name" value="DUF4394"/>
    <property type="match status" value="1"/>
</dbReference>
<evidence type="ECO:0000259" key="2">
    <source>
        <dbReference type="Pfam" id="PF14339"/>
    </source>
</evidence>
<feature type="chain" id="PRO_5037149693" description="DUF4394 domain-containing protein" evidence="1">
    <location>
        <begin position="26"/>
        <end position="264"/>
    </location>
</feature>
<organism evidence="3 4">
    <name type="scientific">Pelagibacterium lentulum</name>
    <dbReference type="NCBI Taxonomy" id="2029865"/>
    <lineage>
        <taxon>Bacteria</taxon>
        <taxon>Pseudomonadati</taxon>
        <taxon>Pseudomonadota</taxon>
        <taxon>Alphaproteobacteria</taxon>
        <taxon>Hyphomicrobiales</taxon>
        <taxon>Devosiaceae</taxon>
        <taxon>Pelagibacterium</taxon>
    </lineage>
</organism>
<dbReference type="RefSeq" id="WP_127071174.1">
    <property type="nucleotide sequence ID" value="NZ_BMKB01000003.1"/>
</dbReference>
<evidence type="ECO:0000313" key="4">
    <source>
        <dbReference type="Proteomes" id="UP000596977"/>
    </source>
</evidence>
<proteinExistence type="predicted"/>
<gene>
    <name evidence="3" type="ORF">GCM10011499_22020</name>
</gene>
<keyword evidence="4" id="KW-1185">Reference proteome</keyword>
<evidence type="ECO:0000313" key="3">
    <source>
        <dbReference type="EMBL" id="GGA51571.1"/>
    </source>
</evidence>
<reference evidence="3 4" key="1">
    <citation type="journal article" date="2014" name="Int. J. Syst. Evol. Microbiol.">
        <title>Complete genome sequence of Corynebacterium casei LMG S-19264T (=DSM 44701T), isolated from a smear-ripened cheese.</title>
        <authorList>
            <consortium name="US DOE Joint Genome Institute (JGI-PGF)"/>
            <person name="Walter F."/>
            <person name="Albersmeier A."/>
            <person name="Kalinowski J."/>
            <person name="Ruckert C."/>
        </authorList>
    </citation>
    <scope>NUCLEOTIDE SEQUENCE [LARGE SCALE GENOMIC DNA]</scope>
    <source>
        <strain evidence="3 4">CGMCC 1.15896</strain>
    </source>
</reference>
<dbReference type="InterPro" id="IPR011044">
    <property type="entry name" value="Quino_amine_DH_bsu"/>
</dbReference>
<keyword evidence="1" id="KW-0732">Signal</keyword>
<evidence type="ECO:0000256" key="1">
    <source>
        <dbReference type="SAM" id="SignalP"/>
    </source>
</evidence>
<feature type="domain" description="DUF4394" evidence="2">
    <location>
        <begin position="36"/>
        <end position="257"/>
    </location>
</feature>
<dbReference type="OrthoDB" id="531718at2"/>
<dbReference type="InterPro" id="IPR025507">
    <property type="entry name" value="DUF4394"/>
</dbReference>
<accession>A0A916RDC3</accession>
<name>A0A916RDC3_9HYPH</name>
<dbReference type="AlphaFoldDB" id="A0A916RDC3"/>
<dbReference type="SUPFAM" id="SSF50969">
    <property type="entry name" value="YVTN repeat-like/Quinoprotein amine dehydrogenase"/>
    <property type="match status" value="1"/>
</dbReference>
<feature type="signal peptide" evidence="1">
    <location>
        <begin position="1"/>
        <end position="25"/>
    </location>
</feature>
<protein>
    <recommendedName>
        <fullName evidence="2">DUF4394 domain-containing protein</fullName>
    </recommendedName>
</protein>
<dbReference type="Proteomes" id="UP000596977">
    <property type="component" value="Unassembled WGS sequence"/>
</dbReference>
<comment type="caution">
    <text evidence="3">The sequence shown here is derived from an EMBL/GenBank/DDBJ whole genome shotgun (WGS) entry which is preliminary data.</text>
</comment>
<dbReference type="EMBL" id="BMKB01000003">
    <property type="protein sequence ID" value="GGA51571.1"/>
    <property type="molecule type" value="Genomic_DNA"/>
</dbReference>
<sequence>MNNRTLATTLLAGASLFALSGAALAQSAIGLAGDKTLVMINAETLSVEGMMEVSGVDMLHGIDRRTADGWVYGIDSENNIVTIDLETGDASVVSTITETIPDGAIASVDFNPVADRLRFMGNDGTNLRINADTGETIVDGELHFDDAGYNAGGDQNTVATAYTNSIGSPDETAMYNIDLDMMALVRQTAPNDGTLSVVGPLGIDAAEAIAFDVYSPEVGENIAYLVANMTLYTVDLETGEATDWGMIDGLDVELRDITFLSMGM</sequence>